<accession>A0A2A9P267</accession>
<reference evidence="2 3" key="1">
    <citation type="journal article" date="2015" name="BMC Genomics">
        <title>Gene expression during zombie ant biting behavior reflects the complexity underlying fungal parasitic behavioral manipulation.</title>
        <authorList>
            <person name="de Bekker C."/>
            <person name="Ohm R.A."/>
            <person name="Loreto R.G."/>
            <person name="Sebastian A."/>
            <person name="Albert I."/>
            <person name="Merrow M."/>
            <person name="Brachmann A."/>
            <person name="Hughes D.P."/>
        </authorList>
    </citation>
    <scope>NUCLEOTIDE SEQUENCE [LARGE SCALE GENOMIC DNA]</scope>
    <source>
        <strain evidence="2 3">SC16a</strain>
    </source>
</reference>
<gene>
    <name evidence="2" type="ORF">XA68_10914</name>
</gene>
<dbReference type="Proteomes" id="UP000037136">
    <property type="component" value="Unassembled WGS sequence"/>
</dbReference>
<reference evidence="2 3" key="2">
    <citation type="journal article" date="2017" name="Sci. Rep.">
        <title>Ant-infecting Ophiocordyceps genomes reveal a high diversity of potential behavioral manipulation genes and a possible major role for enterotoxins.</title>
        <authorList>
            <person name="de Bekker C."/>
            <person name="Ohm R.A."/>
            <person name="Evans H.C."/>
            <person name="Brachmann A."/>
            <person name="Hughes D.P."/>
        </authorList>
    </citation>
    <scope>NUCLEOTIDE SEQUENCE [LARGE SCALE GENOMIC DNA]</scope>
    <source>
        <strain evidence="2 3">SC16a</strain>
    </source>
</reference>
<dbReference type="InterPro" id="IPR024964">
    <property type="entry name" value="CTLH/CRA"/>
</dbReference>
<comment type="caution">
    <text evidence="2">The sequence shown here is derived from an EMBL/GenBank/DDBJ whole genome shotgun (WGS) entry which is preliminary data.</text>
</comment>
<evidence type="ECO:0000313" key="3">
    <source>
        <dbReference type="Proteomes" id="UP000037136"/>
    </source>
</evidence>
<dbReference type="InterPro" id="IPR013144">
    <property type="entry name" value="CRA_dom"/>
</dbReference>
<dbReference type="EMBL" id="LAZP02001276">
    <property type="protein sequence ID" value="PFH55047.1"/>
    <property type="molecule type" value="Genomic_DNA"/>
</dbReference>
<name>A0A2A9P267_OPHUN</name>
<dbReference type="SMART" id="SM00757">
    <property type="entry name" value="CRA"/>
    <property type="match status" value="1"/>
</dbReference>
<feature type="domain" description="CRA" evidence="1">
    <location>
        <begin position="2"/>
        <end position="100"/>
    </location>
</feature>
<dbReference type="Pfam" id="PF10607">
    <property type="entry name" value="CTLH"/>
    <property type="match status" value="1"/>
</dbReference>
<proteinExistence type="predicted"/>
<dbReference type="OrthoDB" id="25503at2759"/>
<organism evidence="2 3">
    <name type="scientific">Ophiocordyceps unilateralis</name>
    <name type="common">Zombie-ant fungus</name>
    <name type="synonym">Torrubia unilateralis</name>
    <dbReference type="NCBI Taxonomy" id="268505"/>
    <lineage>
        <taxon>Eukaryota</taxon>
        <taxon>Fungi</taxon>
        <taxon>Dikarya</taxon>
        <taxon>Ascomycota</taxon>
        <taxon>Pezizomycotina</taxon>
        <taxon>Sordariomycetes</taxon>
        <taxon>Hypocreomycetidae</taxon>
        <taxon>Hypocreales</taxon>
        <taxon>Ophiocordycipitaceae</taxon>
        <taxon>Ophiocordyceps</taxon>
    </lineage>
</organism>
<evidence type="ECO:0000259" key="1">
    <source>
        <dbReference type="SMART" id="SM00757"/>
    </source>
</evidence>
<keyword evidence="3" id="KW-1185">Reference proteome</keyword>
<evidence type="ECO:0000313" key="2">
    <source>
        <dbReference type="EMBL" id="PFH55047.1"/>
    </source>
</evidence>
<dbReference type="AlphaFoldDB" id="A0A2A9P267"/>
<protein>
    <recommendedName>
        <fullName evidence="1">CRA domain-containing protein</fullName>
    </recommendedName>
</protein>
<sequence length="119" mass="13231">MKLEQDTVEFGRTLEEQYANDQRKDVSQTLSEIWALLTYSNPLKEPTVSHLLDRKGRAAVAEELNSAILTSLGKSSRASLEKVYAQTSVLLDELRRKGGPGAFVSLQDLLDEISEPPQV</sequence>
<dbReference type="STRING" id="268505.A0A2A9P267"/>